<name>A0A380P9T3_STRGR</name>
<dbReference type="EMBL" id="UHID01000008">
    <property type="protein sequence ID" value="SUP61991.1"/>
    <property type="molecule type" value="Genomic_DNA"/>
</dbReference>
<feature type="compositionally biased region" description="Low complexity" evidence="1">
    <location>
        <begin position="57"/>
        <end position="67"/>
    </location>
</feature>
<feature type="compositionally biased region" description="Basic residues" evidence="1">
    <location>
        <begin position="92"/>
        <end position="104"/>
    </location>
</feature>
<feature type="region of interest" description="Disordered" evidence="1">
    <location>
        <begin position="224"/>
        <end position="268"/>
    </location>
</feature>
<proteinExistence type="predicted"/>
<reference evidence="2 3" key="1">
    <citation type="submission" date="2018-06" db="EMBL/GenBank/DDBJ databases">
        <authorList>
            <consortium name="Pathogen Informatics"/>
            <person name="Doyle S."/>
        </authorList>
    </citation>
    <scope>NUCLEOTIDE SEQUENCE [LARGE SCALE GENOMIC DNA]</scope>
    <source>
        <strain evidence="2 3">NCTC7807</strain>
    </source>
</reference>
<feature type="compositionally biased region" description="Basic and acidic residues" evidence="1">
    <location>
        <begin position="31"/>
        <end position="50"/>
    </location>
</feature>
<accession>A0A380P9T3</accession>
<feature type="region of interest" description="Disordered" evidence="1">
    <location>
        <begin position="15"/>
        <end position="123"/>
    </location>
</feature>
<feature type="compositionally biased region" description="Low complexity" evidence="1">
    <location>
        <begin position="235"/>
        <end position="249"/>
    </location>
</feature>
<sequence length="268" mass="28161">MKPADLALRRCVRQPCPRAPPVTAGATADAEGSRIRERRHRDPLDARGRPGTESPGRQVQAAASAVRRALRERGRRVPAGATCEGRLGPDHHRCRTGRGGHHRSAGPARAAPRPRSNRTGRPEGCMALWERNAPGAARPDDGNVLARLLRPDRDRCCTALGSALVVRSGPGSLGVPVVPAHPATPAFRAGDGLGARRTSVSCAGRNANVRARCPAHVVGPVSATPLQPEEPPPLAATGPAGPVVWPVRGRVGGRREQRQHCPGGRSTA</sequence>
<evidence type="ECO:0000256" key="1">
    <source>
        <dbReference type="SAM" id="MobiDB-lite"/>
    </source>
</evidence>
<dbReference type="AlphaFoldDB" id="A0A380P9T3"/>
<organism evidence="2 3">
    <name type="scientific">Streptomyces griseus</name>
    <dbReference type="NCBI Taxonomy" id="1911"/>
    <lineage>
        <taxon>Bacteria</taxon>
        <taxon>Bacillati</taxon>
        <taxon>Actinomycetota</taxon>
        <taxon>Actinomycetes</taxon>
        <taxon>Kitasatosporales</taxon>
        <taxon>Streptomycetaceae</taxon>
        <taxon>Streptomyces</taxon>
    </lineage>
</organism>
<gene>
    <name evidence="2" type="ORF">NCTC7807_05150</name>
</gene>
<evidence type="ECO:0000313" key="2">
    <source>
        <dbReference type="EMBL" id="SUP61991.1"/>
    </source>
</evidence>
<dbReference type="Proteomes" id="UP000254150">
    <property type="component" value="Unassembled WGS sequence"/>
</dbReference>
<evidence type="ECO:0000313" key="3">
    <source>
        <dbReference type="Proteomes" id="UP000254150"/>
    </source>
</evidence>
<protein>
    <submittedName>
        <fullName evidence="2">Uncharacterized protein</fullName>
    </submittedName>
</protein>
<feature type="compositionally biased region" description="Low complexity" evidence="1">
    <location>
        <begin position="105"/>
        <end position="114"/>
    </location>
</feature>